<dbReference type="GO" id="GO:0016020">
    <property type="term" value="C:membrane"/>
    <property type="evidence" value="ECO:0007669"/>
    <property type="project" value="TreeGrafter"/>
</dbReference>
<dbReference type="PRINTS" id="PR00193">
    <property type="entry name" value="MYOSINHEAVY"/>
</dbReference>
<dbReference type="GO" id="GO:0005524">
    <property type="term" value="F:ATP binding"/>
    <property type="evidence" value="ECO:0007669"/>
    <property type="project" value="UniProtKB-UniRule"/>
</dbReference>
<dbReference type="InterPro" id="IPR000048">
    <property type="entry name" value="IQ_motif_EF-hand-BS"/>
</dbReference>
<dbReference type="InterPro" id="IPR027417">
    <property type="entry name" value="P-loop_NTPase"/>
</dbReference>
<dbReference type="GO" id="GO:0000146">
    <property type="term" value="F:microfilament motor activity"/>
    <property type="evidence" value="ECO:0007669"/>
    <property type="project" value="TreeGrafter"/>
</dbReference>
<feature type="domain" description="Myosin motor" evidence="11">
    <location>
        <begin position="79"/>
        <end position="775"/>
    </location>
</feature>
<dbReference type="GO" id="GO:0051015">
    <property type="term" value="F:actin filament binding"/>
    <property type="evidence" value="ECO:0007669"/>
    <property type="project" value="TreeGrafter"/>
</dbReference>
<keyword evidence="5 8" id="KW-0518">Myosin</keyword>
<evidence type="ECO:0000313" key="12">
    <source>
        <dbReference type="EMBL" id="KAJ3256203.1"/>
    </source>
</evidence>
<protein>
    <submittedName>
        <fullName evidence="12">Myosin type-2 heavy chain 1</fullName>
    </submittedName>
</protein>
<dbReference type="Pfam" id="PF00612">
    <property type="entry name" value="IQ"/>
    <property type="match status" value="3"/>
</dbReference>
<gene>
    <name evidence="12" type="primary">MYO2</name>
    <name evidence="12" type="ORF">HK103_005662</name>
</gene>
<keyword evidence="3 8" id="KW-0067">ATP-binding</keyword>
<dbReference type="InterPro" id="IPR036961">
    <property type="entry name" value="Kinesin_motor_dom_sf"/>
</dbReference>
<feature type="region of interest" description="Actin-binding" evidence="8">
    <location>
        <begin position="655"/>
        <end position="677"/>
    </location>
</feature>
<feature type="coiled-coil region" evidence="9">
    <location>
        <begin position="1029"/>
        <end position="1075"/>
    </location>
</feature>
<dbReference type="SUPFAM" id="SSF52540">
    <property type="entry name" value="P-loop containing nucleoside triphosphate hydrolases"/>
    <property type="match status" value="2"/>
</dbReference>
<evidence type="ECO:0000259" key="10">
    <source>
        <dbReference type="PROSITE" id="PS51126"/>
    </source>
</evidence>
<dbReference type="InterPro" id="IPR001609">
    <property type="entry name" value="Myosin_head_motor_dom-like"/>
</dbReference>
<dbReference type="CDD" id="cd01380">
    <property type="entry name" value="MYSc_Myo5"/>
    <property type="match status" value="1"/>
</dbReference>
<dbReference type="SMART" id="SM00242">
    <property type="entry name" value="MYSc"/>
    <property type="match status" value="1"/>
</dbReference>
<dbReference type="Gene3D" id="1.20.120.720">
    <property type="entry name" value="Myosin VI head, motor domain, U50 subdomain"/>
    <property type="match status" value="1"/>
</dbReference>
<evidence type="ECO:0000256" key="1">
    <source>
        <dbReference type="ARBA" id="ARBA00008314"/>
    </source>
</evidence>
<dbReference type="Gene3D" id="1.20.5.190">
    <property type="match status" value="3"/>
</dbReference>
<dbReference type="Gene3D" id="3.30.70.1590">
    <property type="match status" value="1"/>
</dbReference>
<dbReference type="SMART" id="SM01132">
    <property type="entry name" value="DIL"/>
    <property type="match status" value="1"/>
</dbReference>
<dbReference type="CDD" id="cd23767">
    <property type="entry name" value="IQCD"/>
    <property type="match status" value="1"/>
</dbReference>
<dbReference type="InterPro" id="IPR036103">
    <property type="entry name" value="MYSc_Myo5"/>
</dbReference>
<dbReference type="EMBL" id="JADGKB010000054">
    <property type="protein sequence ID" value="KAJ3256203.1"/>
    <property type="molecule type" value="Genomic_DNA"/>
</dbReference>
<evidence type="ECO:0000256" key="2">
    <source>
        <dbReference type="ARBA" id="ARBA00022741"/>
    </source>
</evidence>
<dbReference type="GO" id="GO:0016459">
    <property type="term" value="C:myosin complex"/>
    <property type="evidence" value="ECO:0007669"/>
    <property type="project" value="UniProtKB-KW"/>
</dbReference>
<dbReference type="GO" id="GO:0007015">
    <property type="term" value="P:actin filament organization"/>
    <property type="evidence" value="ECO:0007669"/>
    <property type="project" value="TreeGrafter"/>
</dbReference>
<keyword evidence="4 9" id="KW-0175">Coiled coil</keyword>
<evidence type="ECO:0000256" key="5">
    <source>
        <dbReference type="ARBA" id="ARBA00023123"/>
    </source>
</evidence>
<dbReference type="PANTHER" id="PTHR13140:SF706">
    <property type="entry name" value="DILUTE CLASS UNCONVENTIONAL MYOSIN, ISOFORM C"/>
    <property type="match status" value="1"/>
</dbReference>
<reference evidence="12" key="1">
    <citation type="submission" date="2020-05" db="EMBL/GenBank/DDBJ databases">
        <title>Phylogenomic resolution of chytrid fungi.</title>
        <authorList>
            <person name="Stajich J.E."/>
            <person name="Amses K."/>
            <person name="Simmons R."/>
            <person name="Seto K."/>
            <person name="Myers J."/>
            <person name="Bonds A."/>
            <person name="Quandt C.A."/>
            <person name="Barry K."/>
            <person name="Liu P."/>
            <person name="Grigoriev I."/>
            <person name="Longcore J.E."/>
            <person name="James T.Y."/>
        </authorList>
    </citation>
    <scope>NUCLEOTIDE SEQUENCE</scope>
    <source>
        <strain evidence="12">PLAUS21</strain>
    </source>
</reference>
<evidence type="ECO:0000256" key="4">
    <source>
        <dbReference type="ARBA" id="ARBA00023054"/>
    </source>
</evidence>
<dbReference type="PROSITE" id="PS50096">
    <property type="entry name" value="IQ"/>
    <property type="match status" value="3"/>
</dbReference>
<sequence length="1564" mass="178876">MSSDKLEVYTKGTKAWFKDAQEGYIVATMVEKTIQDKKLIMKFTIDSTNKEEKFEQLISKLEANNYDDLPPLKNPPRLEGADDLTNLSYLHEAAVLHSVRIRYLQEIIYTYSGLVLIAMNPFRRMNIYTAEIMRQYAGRPRHELEPHLFAIAEEAYRKMINEKVNQSIIVSGESGAGKTQSAKYVMRYFATVDELSASRAGSATDIANSSTSIEDAVLSTNPIMEAFGNSKTTRNDNSSRFGKYIEILFEKKPQDPTSVTIVGARIRTYLLERSRLTFQPDSERNYHIFYQLCAAAPAAERAELGIGSWDTFFYLNQGKTGTVNGVDDAEEFAITQKGMSVVGISVSTQWDIFKICAALLHIGNIKITDSRGAAQIDENDHALGMASKLLGVDPAEFRKWLIKKQITTRSEKIISDANTYQAITSRDSIAKYIYSLLFDWIVKIVNTKLDSSQTSKDGRFIGVLDIYGFEHFQKNSFEQFCINYANEKLQQEFTRHVFKLEQEEYVAEQISWSFIDFSDNQPCIDMIENKLGILDLLDEESRLPSGADDSLITKLYQRFGTAEHKFFEKPRFGQKEFVIKHYALDVNYQIEGFIEKNKDTVSEEQLKMLNESSFEFLKEVIYIEPEPEKASPQPPRGRAGGNKKPTLGSIFKNSLIKLMDTLRQTNPHYIRCIKPNQAKVAFEFEAHNVLGQLVACGVLETIKISRAGYPSKQTFSEFASRYYFLVPSSQWKTDPKLLTENIVKTVIKGENKYELGLRKVFFRAGQLAYLEKVRSEKFTAIVTFIQKCSIRTLRQKQYKKMKKSATLIQTAYRGFAARKLYKSMQQEAAAIKIQTCIRGALARKKYKAIRSSTRKIQQAWRRYVHKREFFKNRGEKSALRIQKVWRGYKARKWYKKEIRKIVLVQSLYRRKIAIREFKALKIEARSVGKLKETNYKLESKVFELSQSLDAKKKENVEMSKHLASLEEQLASLREKYQKMETDSKAKGSGAQEETAELRKQLAAAVESRDTLVKETEKLHGMIRKRDDSINHLQTEVANSQAEIKRMKEDLKNAPKQEDTATVNALKKEVASLREQMGRLVAGKYRTDRITEKFLNNDYAAANPLPTPAPVHTSAAARMSMSFFESAAQVTARVAESLGRSTEALAPEPKRKVQEIVIEDDTEQKERPIRMLEARELEDEVIDSLITNLRIPLPSTQTVATRKEIFFPAHLIGYLLSELLEHKMIDRMRDLLNHIMRAIQQLTMKFEDDYVSAFWLSNNYELMSVIKTARLRLPRPSLPNQDDEQSASAVLQTVHVDLKKVMLEIYHGWIKEFKKRLANMIVPAVIENQSLPGYICKQSGGIWSQWAAKSAATSQFSIDQLLNFLSKLSKTMRCYYMEESMSRQILTELLRVIGVSAFNHLLMRKNFCTWKRGVQIQYNVSRLEEWCTGHGIAEATLHLQQLMQAAKLLTLNKTSASDIEMIFDVCFLLNPTQIKKLLSLYYAADFDSPLSTELLKIVSNRAAVNEKLDSLLLDLDSSPEFIYPEPRNVKHIEKFIPAWIDLPYIQAVLSASYGSGSAVEASPPQ</sequence>
<dbReference type="PROSITE" id="PS51126">
    <property type="entry name" value="DILUTE"/>
    <property type="match status" value="1"/>
</dbReference>
<dbReference type="Gene3D" id="1.10.10.820">
    <property type="match status" value="1"/>
</dbReference>
<dbReference type="Gene3D" id="3.40.850.10">
    <property type="entry name" value="Kinesin motor domain"/>
    <property type="match status" value="1"/>
</dbReference>
<feature type="binding site" evidence="8">
    <location>
        <begin position="172"/>
        <end position="179"/>
    </location>
    <ligand>
        <name>ATP</name>
        <dbReference type="ChEBI" id="CHEBI:30616"/>
    </ligand>
</feature>
<dbReference type="Pfam" id="PF01843">
    <property type="entry name" value="DIL"/>
    <property type="match status" value="1"/>
</dbReference>
<dbReference type="PANTHER" id="PTHR13140">
    <property type="entry name" value="MYOSIN"/>
    <property type="match status" value="1"/>
</dbReference>
<evidence type="ECO:0000256" key="6">
    <source>
        <dbReference type="ARBA" id="ARBA00023175"/>
    </source>
</evidence>
<feature type="domain" description="Dilute" evidence="10">
    <location>
        <begin position="1232"/>
        <end position="1505"/>
    </location>
</feature>
<evidence type="ECO:0000256" key="3">
    <source>
        <dbReference type="ARBA" id="ARBA00022840"/>
    </source>
</evidence>
<dbReference type="Proteomes" id="UP001210925">
    <property type="component" value="Unassembled WGS sequence"/>
</dbReference>
<organism evidence="12 13">
    <name type="scientific">Boothiomyces macroporosus</name>
    <dbReference type="NCBI Taxonomy" id="261099"/>
    <lineage>
        <taxon>Eukaryota</taxon>
        <taxon>Fungi</taxon>
        <taxon>Fungi incertae sedis</taxon>
        <taxon>Chytridiomycota</taxon>
        <taxon>Chytridiomycota incertae sedis</taxon>
        <taxon>Chytridiomycetes</taxon>
        <taxon>Rhizophydiales</taxon>
        <taxon>Terramycetaceae</taxon>
        <taxon>Boothiomyces</taxon>
    </lineage>
</organism>
<name>A0AAD5UEX8_9FUNG</name>
<proteinExistence type="inferred from homology"/>
<feature type="coiled-coil region" evidence="9">
    <location>
        <begin position="948"/>
        <end position="982"/>
    </location>
</feature>
<evidence type="ECO:0000256" key="7">
    <source>
        <dbReference type="ARBA" id="ARBA00023203"/>
    </source>
</evidence>
<dbReference type="PROSITE" id="PS51456">
    <property type="entry name" value="MYOSIN_MOTOR"/>
    <property type="match status" value="1"/>
</dbReference>
<evidence type="ECO:0000256" key="8">
    <source>
        <dbReference type="PROSITE-ProRule" id="PRU00782"/>
    </source>
</evidence>
<dbReference type="InterPro" id="IPR002710">
    <property type="entry name" value="Dilute_dom"/>
</dbReference>
<comment type="similarity">
    <text evidence="1 8">Belongs to the TRAFAC class myosin-kinesin ATPase superfamily. Myosin family.</text>
</comment>
<dbReference type="FunFam" id="1.10.10.820:FF:000001">
    <property type="entry name" value="Myosin heavy chain"/>
    <property type="match status" value="1"/>
</dbReference>
<keyword evidence="7 8" id="KW-0009">Actin-binding</keyword>
<accession>A0AAD5UEX8</accession>
<keyword evidence="6 8" id="KW-0505">Motor protein</keyword>
<evidence type="ECO:0000256" key="9">
    <source>
        <dbReference type="SAM" id="Coils"/>
    </source>
</evidence>
<dbReference type="Pfam" id="PF00063">
    <property type="entry name" value="Myosin_head"/>
    <property type="match status" value="1"/>
</dbReference>
<keyword evidence="13" id="KW-1185">Reference proteome</keyword>
<keyword evidence="2 8" id="KW-0547">Nucleotide-binding</keyword>
<evidence type="ECO:0000313" key="13">
    <source>
        <dbReference type="Proteomes" id="UP001210925"/>
    </source>
</evidence>
<evidence type="ECO:0000259" key="11">
    <source>
        <dbReference type="PROSITE" id="PS51456"/>
    </source>
</evidence>
<dbReference type="Gene3D" id="1.20.58.530">
    <property type="match status" value="1"/>
</dbReference>
<comment type="caution">
    <text evidence="12">The sequence shown here is derived from an EMBL/GenBank/DDBJ whole genome shotgun (WGS) entry which is preliminary data.</text>
</comment>
<dbReference type="GO" id="GO:0005737">
    <property type="term" value="C:cytoplasm"/>
    <property type="evidence" value="ECO:0007669"/>
    <property type="project" value="TreeGrafter"/>
</dbReference>
<dbReference type="SMART" id="SM00015">
    <property type="entry name" value="IQ"/>
    <property type="match status" value="6"/>
</dbReference>